<dbReference type="CDD" id="cd19097">
    <property type="entry name" value="AKR_unchar"/>
    <property type="match status" value="1"/>
</dbReference>
<evidence type="ECO:0000259" key="1">
    <source>
        <dbReference type="Pfam" id="PF00248"/>
    </source>
</evidence>
<dbReference type="PRINTS" id="PR00069">
    <property type="entry name" value="ALDKETRDTASE"/>
</dbReference>
<dbReference type="Gene3D" id="3.20.20.100">
    <property type="entry name" value="NADP-dependent oxidoreductase domain"/>
    <property type="match status" value="1"/>
</dbReference>
<dbReference type="Proteomes" id="UP000248790">
    <property type="component" value="Unassembled WGS sequence"/>
</dbReference>
<dbReference type="RefSeq" id="WP_111630397.1">
    <property type="nucleotide sequence ID" value="NZ_QLMC01000005.1"/>
</dbReference>
<keyword evidence="3" id="KW-1185">Reference proteome</keyword>
<evidence type="ECO:0000313" key="2">
    <source>
        <dbReference type="EMBL" id="RAJ94526.1"/>
    </source>
</evidence>
<dbReference type="AlphaFoldDB" id="A0A327WRF6"/>
<evidence type="ECO:0000313" key="3">
    <source>
        <dbReference type="Proteomes" id="UP000248790"/>
    </source>
</evidence>
<feature type="domain" description="NADP-dependent oxidoreductase" evidence="1">
    <location>
        <begin position="33"/>
        <end position="297"/>
    </location>
</feature>
<dbReference type="GO" id="GO:0016491">
    <property type="term" value="F:oxidoreductase activity"/>
    <property type="evidence" value="ECO:0007669"/>
    <property type="project" value="InterPro"/>
</dbReference>
<sequence>MRKRVLGATGITVSELAFGGVEIGLPYGIGVKGAEDMLSEPEAIHLLHAATDSGVTFFDTARLYGASETIMGKAFRDRRSQVVIGTKCRHLRDGNGELPDGDMLKKIIKTSLLESLTALQTDYVDVFMLHQADLGILANEDLPRIFADLKAQGAIRSTGVSTYSVEETQKAIESGVWDVIQLPFNLMDQRQAALFAQAREKGVGIVIRSVLLKGLLTSKGQQLHPALVDVENHIRRFDELVQEPVPDLSTLAIRFALAFPEVSSILVGIDKLAYLHQALAAVNGPELSTETADQAKKLAYPNPAFLDLPHWDRMGWLT</sequence>
<organism evidence="2 3">
    <name type="scientific">Larkinella arboricola</name>
    <dbReference type="NCBI Taxonomy" id="643671"/>
    <lineage>
        <taxon>Bacteria</taxon>
        <taxon>Pseudomonadati</taxon>
        <taxon>Bacteroidota</taxon>
        <taxon>Cytophagia</taxon>
        <taxon>Cytophagales</taxon>
        <taxon>Spirosomataceae</taxon>
        <taxon>Larkinella</taxon>
    </lineage>
</organism>
<name>A0A327WRF6_LARAB</name>
<dbReference type="Pfam" id="PF00248">
    <property type="entry name" value="Aldo_ket_red"/>
    <property type="match status" value="1"/>
</dbReference>
<proteinExistence type="predicted"/>
<protein>
    <submittedName>
        <fullName evidence="2">Aryl-alcohol dehydrogenase-like predicted oxidoreductase</fullName>
    </submittedName>
</protein>
<dbReference type="PANTHER" id="PTHR43312:SF1">
    <property type="entry name" value="NADP-DEPENDENT OXIDOREDUCTASE DOMAIN-CONTAINING PROTEIN"/>
    <property type="match status" value="1"/>
</dbReference>
<accession>A0A327WRF6</accession>
<reference evidence="2 3" key="1">
    <citation type="submission" date="2018-06" db="EMBL/GenBank/DDBJ databases">
        <title>Genomic Encyclopedia of Archaeal and Bacterial Type Strains, Phase II (KMG-II): from individual species to whole genera.</title>
        <authorList>
            <person name="Goeker M."/>
        </authorList>
    </citation>
    <scope>NUCLEOTIDE SEQUENCE [LARGE SCALE GENOMIC DNA]</scope>
    <source>
        <strain evidence="2 3">DSM 21851</strain>
    </source>
</reference>
<comment type="caution">
    <text evidence="2">The sequence shown here is derived from an EMBL/GenBank/DDBJ whole genome shotgun (WGS) entry which is preliminary data.</text>
</comment>
<dbReference type="OrthoDB" id="9773828at2"/>
<dbReference type="SUPFAM" id="SSF51430">
    <property type="entry name" value="NAD(P)-linked oxidoreductase"/>
    <property type="match status" value="1"/>
</dbReference>
<gene>
    <name evidence="2" type="ORF">LX87_04413</name>
</gene>
<dbReference type="InterPro" id="IPR020471">
    <property type="entry name" value="AKR"/>
</dbReference>
<dbReference type="PANTHER" id="PTHR43312">
    <property type="entry name" value="D-THREO-ALDOSE 1-DEHYDROGENASE"/>
    <property type="match status" value="1"/>
</dbReference>
<dbReference type="EMBL" id="QLMC01000005">
    <property type="protein sequence ID" value="RAJ94526.1"/>
    <property type="molecule type" value="Genomic_DNA"/>
</dbReference>
<dbReference type="InterPro" id="IPR036812">
    <property type="entry name" value="NAD(P)_OxRdtase_dom_sf"/>
</dbReference>
<dbReference type="InterPro" id="IPR053135">
    <property type="entry name" value="AKR2_Oxidoreductase"/>
</dbReference>
<dbReference type="InterPro" id="IPR023210">
    <property type="entry name" value="NADP_OxRdtase_dom"/>
</dbReference>